<dbReference type="GO" id="GO:0016787">
    <property type="term" value="F:hydrolase activity"/>
    <property type="evidence" value="ECO:0007669"/>
    <property type="project" value="UniProtKB-KW"/>
</dbReference>
<evidence type="ECO:0000256" key="1">
    <source>
        <dbReference type="ARBA" id="ARBA00022801"/>
    </source>
</evidence>
<sequence>MHTSKDRAAERPPFIAPPPSSRIRLRRGRIECVVTGEGPALLALHGGMGGHDQSWLLARSLLTDPMACRIVALSRPGYPGTSQRLGHTPAQQADTCADLLDALGIGSVVVAAVSAGGPCALQFALRHPERCRGLILVSACSTRLPLSAAIERRLRLLRRLAWVPGLPTLMRRRAEKHAEETARRSILDPVQRAHTLNHPVAGPLLRSLQASVHDRLRQRLPGTMNDTAQLAALEPLPLNLVTAPTLVVHGTADQIVPFSHGQAVATAVPAAELMAIEGGEHVALFTHLDEVRTKVRRFLATHWPPA</sequence>
<dbReference type="SUPFAM" id="SSF53474">
    <property type="entry name" value="alpha/beta-Hydrolases"/>
    <property type="match status" value="1"/>
</dbReference>
<dbReference type="InterPro" id="IPR050266">
    <property type="entry name" value="AB_hydrolase_sf"/>
</dbReference>
<evidence type="ECO:0000256" key="2">
    <source>
        <dbReference type="SAM" id="MobiDB-lite"/>
    </source>
</evidence>
<organism evidence="4 5">
    <name type="scientific">Rhodovastum atsumiense</name>
    <dbReference type="NCBI Taxonomy" id="504468"/>
    <lineage>
        <taxon>Bacteria</taxon>
        <taxon>Pseudomonadati</taxon>
        <taxon>Pseudomonadota</taxon>
        <taxon>Alphaproteobacteria</taxon>
        <taxon>Acetobacterales</taxon>
        <taxon>Acetobacteraceae</taxon>
        <taxon>Rhodovastum</taxon>
    </lineage>
</organism>
<dbReference type="GO" id="GO:0016020">
    <property type="term" value="C:membrane"/>
    <property type="evidence" value="ECO:0007669"/>
    <property type="project" value="TreeGrafter"/>
</dbReference>
<dbReference type="AlphaFoldDB" id="A0A5M6IZW4"/>
<keyword evidence="5" id="KW-1185">Reference proteome</keyword>
<dbReference type="PANTHER" id="PTHR43798">
    <property type="entry name" value="MONOACYLGLYCEROL LIPASE"/>
    <property type="match status" value="1"/>
</dbReference>
<proteinExistence type="predicted"/>
<evidence type="ECO:0000259" key="3">
    <source>
        <dbReference type="Pfam" id="PF00561"/>
    </source>
</evidence>
<keyword evidence="1 4" id="KW-0378">Hydrolase</keyword>
<dbReference type="InterPro" id="IPR000073">
    <property type="entry name" value="AB_hydrolase_1"/>
</dbReference>
<accession>A0A5M6IZW4</accession>
<feature type="region of interest" description="Disordered" evidence="2">
    <location>
        <begin position="1"/>
        <end position="20"/>
    </location>
</feature>
<evidence type="ECO:0000313" key="5">
    <source>
        <dbReference type="Proteomes" id="UP000325255"/>
    </source>
</evidence>
<dbReference type="Pfam" id="PF00561">
    <property type="entry name" value="Abhydrolase_1"/>
    <property type="match status" value="1"/>
</dbReference>
<dbReference type="RefSeq" id="WP_150039270.1">
    <property type="nucleotide sequence ID" value="NZ_OW485601.1"/>
</dbReference>
<dbReference type="Gene3D" id="3.40.50.1820">
    <property type="entry name" value="alpha/beta hydrolase"/>
    <property type="match status" value="1"/>
</dbReference>
<dbReference type="Proteomes" id="UP000325255">
    <property type="component" value="Unassembled WGS sequence"/>
</dbReference>
<dbReference type="OrthoDB" id="7258021at2"/>
<protein>
    <submittedName>
        <fullName evidence="4">Alpha/beta hydrolase</fullName>
    </submittedName>
</protein>
<dbReference type="InterPro" id="IPR029058">
    <property type="entry name" value="AB_hydrolase_fold"/>
</dbReference>
<feature type="compositionally biased region" description="Basic and acidic residues" evidence="2">
    <location>
        <begin position="1"/>
        <end position="10"/>
    </location>
</feature>
<feature type="domain" description="AB hydrolase-1" evidence="3">
    <location>
        <begin position="39"/>
        <end position="287"/>
    </location>
</feature>
<gene>
    <name evidence="4" type="ORF">F1189_03685</name>
</gene>
<dbReference type="EMBL" id="VWPK01000004">
    <property type="protein sequence ID" value="KAA5613886.1"/>
    <property type="molecule type" value="Genomic_DNA"/>
</dbReference>
<dbReference type="PANTHER" id="PTHR43798:SF31">
    <property type="entry name" value="AB HYDROLASE SUPERFAMILY PROTEIN YCLE"/>
    <property type="match status" value="1"/>
</dbReference>
<evidence type="ECO:0000313" key="4">
    <source>
        <dbReference type="EMBL" id="KAA5613886.1"/>
    </source>
</evidence>
<name>A0A5M6IZW4_9PROT</name>
<comment type="caution">
    <text evidence="4">The sequence shown here is derived from an EMBL/GenBank/DDBJ whole genome shotgun (WGS) entry which is preliminary data.</text>
</comment>
<reference evidence="4 5" key="1">
    <citation type="submission" date="2019-09" db="EMBL/GenBank/DDBJ databases">
        <title>Genome sequence of Rhodovastum atsumiense, a diverse member of the Acetobacteraceae family of non-sulfur purple photosynthetic bacteria.</title>
        <authorList>
            <person name="Meyer T."/>
            <person name="Kyndt J."/>
        </authorList>
    </citation>
    <scope>NUCLEOTIDE SEQUENCE [LARGE SCALE GENOMIC DNA]</scope>
    <source>
        <strain evidence="4 5">DSM 21279</strain>
    </source>
</reference>